<dbReference type="SUPFAM" id="SSF46689">
    <property type="entry name" value="Homeodomain-like"/>
    <property type="match status" value="2"/>
</dbReference>
<feature type="region of interest" description="Disordered" evidence="1">
    <location>
        <begin position="727"/>
        <end position="752"/>
    </location>
</feature>
<dbReference type="GO" id="GO:0034967">
    <property type="term" value="C:Set3 complex"/>
    <property type="evidence" value="ECO:0007669"/>
    <property type="project" value="TreeGrafter"/>
</dbReference>
<feature type="compositionally biased region" description="Basic and acidic residues" evidence="1">
    <location>
        <begin position="30"/>
        <end position="49"/>
    </location>
</feature>
<dbReference type="PANTHER" id="PTHR13992:SF39">
    <property type="entry name" value="SMRTER, ISOFORM G"/>
    <property type="match status" value="1"/>
</dbReference>
<feature type="compositionally biased region" description="Polar residues" evidence="1">
    <location>
        <begin position="1159"/>
        <end position="1176"/>
    </location>
</feature>
<dbReference type="PROSITE" id="PS50090">
    <property type="entry name" value="MYB_LIKE"/>
    <property type="match status" value="1"/>
</dbReference>
<feature type="compositionally biased region" description="Polar residues" evidence="1">
    <location>
        <begin position="1606"/>
        <end position="1615"/>
    </location>
</feature>
<dbReference type="InterPro" id="IPR017930">
    <property type="entry name" value="Myb_dom"/>
</dbReference>
<dbReference type="GO" id="GO:0006357">
    <property type="term" value="P:regulation of transcription by RNA polymerase II"/>
    <property type="evidence" value="ECO:0007669"/>
    <property type="project" value="TreeGrafter"/>
</dbReference>
<feature type="compositionally biased region" description="Polar residues" evidence="1">
    <location>
        <begin position="1815"/>
        <end position="1835"/>
    </location>
</feature>
<feature type="region of interest" description="Disordered" evidence="1">
    <location>
        <begin position="1393"/>
        <end position="1434"/>
    </location>
</feature>
<evidence type="ECO:0000313" key="6">
    <source>
        <dbReference type="Proteomes" id="UP000275772"/>
    </source>
</evidence>
<protein>
    <submittedName>
        <fullName evidence="5">Uncharacterized protein</fullName>
    </submittedName>
</protein>
<dbReference type="PANTHER" id="PTHR13992">
    <property type="entry name" value="NUCLEAR RECEPTOR CO-REPRESSOR RELATED NCOR"/>
    <property type="match status" value="1"/>
</dbReference>
<feature type="compositionally biased region" description="Polar residues" evidence="1">
    <location>
        <begin position="1856"/>
        <end position="1872"/>
    </location>
</feature>
<feature type="compositionally biased region" description="Low complexity" evidence="1">
    <location>
        <begin position="1106"/>
        <end position="1120"/>
    </location>
</feature>
<dbReference type="InterPro" id="IPR009057">
    <property type="entry name" value="Homeodomain-like_sf"/>
</dbReference>
<feature type="compositionally biased region" description="Polar residues" evidence="1">
    <location>
        <begin position="276"/>
        <end position="287"/>
    </location>
</feature>
<feature type="compositionally biased region" description="Low complexity" evidence="1">
    <location>
        <begin position="1287"/>
        <end position="1297"/>
    </location>
</feature>
<sequence length="2067" mass="232031">MSRYQLGYDSSEARRSPRDQSTARYNDSPDDFRGGANRERRRSFSDTRATHNTFNTNRELFRESISRDSSRDFPSRDPPRGPKGVPDAPTGPRASSYGDFRGEVSIRGDVRGERGRGIGRGWREESRERGREIERDYRDRRDGRAPIPFREERGRDRWANREVYIGNRRPTSPQGRGRSPSYAQREIREPPPSLDIDRTRRGSRDGPLSAGLVPSDAAQPFTRGYGRGRGVRGRVRSSYYDELHRTSGQSRSPIDNSWNHRNQPSATPPPQVPAFGSTTNSISSGPNLPTGPAVNTHGPVPGIAVPTAPRSERRPGKSTGAATVQNFSESSRREIIDHNSCHSVSPTNIPLSTSSPISKFEQKLENIDNERVEEGEVFKSPKLNHNSIKRPEKNPPSVTKISSSRATITDCKRYPVIGIRPANLNSDAIEDEVNSSNSDSGDDFGDEYFEKEIARVQAEIDTLMDCNPFLPRIEPEACLLKILMETNISDVIEATKFASPNDCQVSKNNKRPRPLLSAMASPKTNHESTTPKGPTPSHIPSPLNLMSAKPQKSQISVRNLGPELLSWSSDTHKETKEDSIERSRNKSRTETMCQNSQGLKRAAPVGVIENEKGSEMKDRDNLPALEAVRKRMKTPPISSLPSFTCKPWHQDKEFSKTLEPNSLVEAQIVRHLTETSARRRREQDEERRLWAVRYHRYRRFTDYSNDPAAVRSREKFLKSRAKSAAEAAARPSVMASSASKPEGSRRVGSRFASEHELQRVLLESEQEAKESKERDDCVSRASTATAREAIIPDMIWDKEERYENDFEDRTGLIPFERSFAILEFGEPIDNFTANEAALFEKAYFEFPKQWGKIAECLPNRDYKSCIQHYYLVKHPSNLKKKLKDHSKKKKGRQSRSKKDKNVALIHDLGSTREEDDIQDAETDSRSRRPRRAAAPTFNSDLKDQASENEVASPAPIASRKVLTPKIEPTSEAPQTQPPTPANSTTKRKAKASREKATKQAKGNQPAVAITSGRIVDDSPVTPSSTLDGASRREPIKNLQPEIQYNKPDASLSLNITYTSNEFTPKSTGSNSNSTKVEHHQTPQTTQLSQAPYISPSQPESQPHPCSPQTSQATPPSSHQPVFQQKFQSTFQANSQSMHENNSQPSQQSASSQDNPGLVSVSSIDQPSTQKTVQQTSSYWSVPEQDVFSALLGHFGTNWHGIAKHMTTKTHIMVKNYYQRQVDNGKMKEWEIIAKTADEKKERGEPTGPLPAPVVIPPKRRTDIPGTSIHRSGSSTENNEELSPVPPNSSSQASPQPAIFSTPRFPTIAQASPILQTPSAATTAIISRHLPPQPIQQTPPQTLPTTRGRGPPLGYFETSSPSRQQLQSDQVSQRTLKAAHDAQMERQLALRLEQEQHEQQKQQLHREQQQIQAQRAREHQAQQQENLRRERENELEHERQIQVMQKEAQKITLHREKTSQQREQNFVLQPERQVITLKEEKRSPELKQYDAYIPQSMLNANSFPPRSEGLQTISVAEIRRPTQQQPFQSHQPPLQHSTHNTFLSESSGAHREFRSNSSQIAQQNPVNAAQRAQEVYSAPQTTRQPETVRKTSSIMSLLNEEPCEARSTPSNRANDISSKKPQQNSPSPYSHSVAPCFSTKTSQINSQTVTSILPQTPSQTMSHLHPHPNPHPQPQPKIQHNNQSSHPMQPHPAPIGNQTRSFTPTPGKFESRGYAASIQTQPQSMFTQSSQSSQQQTQQQTTLKTSQQQSQQVQLQSQQQTQYQTQQQSQRQSINNQGSTPTRREASVNDIHIITNNYTRTPSVQPSGSRLKESPYSANSPSQSLRQAQSATSPIEITTPDRDYYGHQRQHQRASHNSHQQFLPQQIQQANPASTISTSGSYSNSTTLHNRASYHSHSQQSHSHGQQAPQQPKPHPVGHRQISYGHAGHSSGSSNNVNSPSSQYPNQIQHASHNQTPLHTNHVSPNTSARSRRSSFDGRFNTQIPSSNSQNSIQRQTSFSQSTQSVISSNYNTQQHGNITGGCNGTQQTSPICEITESYYQYEREHDRRLRTDGYHQARLREQEGRSR</sequence>
<feature type="compositionally biased region" description="Basic and acidic residues" evidence="1">
    <location>
        <begin position="1393"/>
        <end position="1407"/>
    </location>
</feature>
<feature type="compositionally biased region" description="Basic and acidic residues" evidence="1">
    <location>
        <begin position="1414"/>
        <end position="1434"/>
    </location>
</feature>
<feature type="region of interest" description="Disordered" evidence="1">
    <location>
        <begin position="1763"/>
        <end position="2005"/>
    </location>
</feature>
<reference evidence="5 6" key="1">
    <citation type="submission" date="2017-11" db="EMBL/GenBank/DDBJ databases">
        <authorList>
            <person name="Kracher B."/>
        </authorList>
    </citation>
    <scope>NUCLEOTIDE SEQUENCE [LARGE SCALE GENOMIC DNA]</scope>
    <source>
        <strain evidence="5 6">RACE1</strain>
    </source>
</reference>
<organism evidence="5 6">
    <name type="scientific">Blumeria hordei</name>
    <name type="common">Barley powdery mildew</name>
    <name type="synonym">Blumeria graminis f. sp. hordei</name>
    <dbReference type="NCBI Taxonomy" id="2867405"/>
    <lineage>
        <taxon>Eukaryota</taxon>
        <taxon>Fungi</taxon>
        <taxon>Dikarya</taxon>
        <taxon>Ascomycota</taxon>
        <taxon>Pezizomycotina</taxon>
        <taxon>Leotiomycetes</taxon>
        <taxon>Erysiphales</taxon>
        <taxon>Erysiphaceae</taxon>
        <taxon>Blumeria</taxon>
    </lineage>
</organism>
<feature type="compositionally biased region" description="Polar residues" evidence="1">
    <location>
        <begin position="1577"/>
        <end position="1595"/>
    </location>
</feature>
<feature type="compositionally biased region" description="Polar residues" evidence="1">
    <location>
        <begin position="1121"/>
        <end position="1141"/>
    </location>
</feature>
<feature type="compositionally biased region" description="Polar residues" evidence="1">
    <location>
        <begin position="1947"/>
        <end position="1968"/>
    </location>
</feature>
<evidence type="ECO:0000313" key="5">
    <source>
        <dbReference type="EMBL" id="SZF03341.1"/>
    </source>
</evidence>
<dbReference type="Proteomes" id="UP000275772">
    <property type="component" value="Unassembled WGS sequence"/>
</dbReference>
<dbReference type="InterPro" id="IPR017884">
    <property type="entry name" value="SANT_dom"/>
</dbReference>
<feature type="compositionally biased region" description="Low complexity" evidence="1">
    <location>
        <begin position="1142"/>
        <end position="1152"/>
    </location>
</feature>
<feature type="compositionally biased region" description="Basic and acidic residues" evidence="1">
    <location>
        <begin position="185"/>
        <end position="204"/>
    </location>
</feature>
<feature type="compositionally biased region" description="Basic residues" evidence="1">
    <location>
        <begin position="879"/>
        <end position="898"/>
    </location>
</feature>
<feature type="compositionally biased region" description="Polar residues" evidence="1">
    <location>
        <begin position="1793"/>
        <end position="1807"/>
    </location>
</feature>
<feature type="region of interest" description="Disordered" evidence="1">
    <location>
        <begin position="879"/>
        <end position="1176"/>
    </location>
</feature>
<feature type="region of interest" description="Disordered" evidence="1">
    <location>
        <begin position="1330"/>
        <end position="1381"/>
    </location>
</feature>
<feature type="compositionally biased region" description="Polar residues" evidence="1">
    <location>
        <begin position="1521"/>
        <end position="1546"/>
    </location>
</feature>
<dbReference type="Pfam" id="PF00249">
    <property type="entry name" value="Myb_DNA-binding"/>
    <property type="match status" value="1"/>
</dbReference>
<feature type="compositionally biased region" description="Basic and acidic residues" evidence="1">
    <location>
        <begin position="570"/>
        <end position="589"/>
    </location>
</feature>
<feature type="compositionally biased region" description="Low complexity" evidence="1">
    <location>
        <begin position="1894"/>
        <end position="1906"/>
    </location>
</feature>
<feature type="compositionally biased region" description="Basic and acidic residues" evidence="1">
    <location>
        <begin position="100"/>
        <end position="160"/>
    </location>
</feature>
<feature type="region of interest" description="Disordered" evidence="1">
    <location>
        <begin position="384"/>
        <end position="404"/>
    </location>
</feature>
<accession>A0A383USN5</accession>
<evidence type="ECO:0000259" key="2">
    <source>
        <dbReference type="PROSITE" id="PS50090"/>
    </source>
</evidence>
<evidence type="ECO:0000259" key="3">
    <source>
        <dbReference type="PROSITE" id="PS51293"/>
    </source>
</evidence>
<feature type="compositionally biased region" description="Polar residues" evidence="1">
    <location>
        <begin position="1051"/>
        <end position="1074"/>
    </location>
</feature>
<feature type="region of interest" description="Disordered" evidence="1">
    <location>
        <begin position="1521"/>
        <end position="1634"/>
    </location>
</feature>
<dbReference type="PROSITE" id="PS51294">
    <property type="entry name" value="HTH_MYB"/>
    <property type="match status" value="1"/>
</dbReference>
<feature type="compositionally biased region" description="Low complexity" evidence="1">
    <location>
        <begin position="1873"/>
        <end position="1886"/>
    </location>
</feature>
<feature type="domain" description="HTH myb-type" evidence="4">
    <location>
        <begin position="1179"/>
        <end position="1225"/>
    </location>
</feature>
<feature type="compositionally biased region" description="Basic and acidic residues" evidence="1">
    <location>
        <begin position="59"/>
        <end position="80"/>
    </location>
</feature>
<feature type="region of interest" description="Disordered" evidence="1">
    <location>
        <begin position="503"/>
        <end position="539"/>
    </location>
</feature>
<feature type="region of interest" description="Disordered" evidence="1">
    <location>
        <begin position="1656"/>
        <end position="1709"/>
    </location>
</feature>
<evidence type="ECO:0000259" key="4">
    <source>
        <dbReference type="PROSITE" id="PS51294"/>
    </source>
</evidence>
<dbReference type="Gene3D" id="1.10.10.60">
    <property type="entry name" value="Homeodomain-like"/>
    <property type="match status" value="2"/>
</dbReference>
<feature type="domain" description="Myb-like" evidence="2">
    <location>
        <begin position="1179"/>
        <end position="1221"/>
    </location>
</feature>
<proteinExistence type="predicted"/>
<dbReference type="PROSITE" id="PS51293">
    <property type="entry name" value="SANT"/>
    <property type="match status" value="1"/>
</dbReference>
<feature type="compositionally biased region" description="Polar residues" evidence="1">
    <location>
        <begin position="1081"/>
        <end position="1100"/>
    </location>
</feature>
<dbReference type="VEuPathDB" id="FungiDB:BLGHR1_14133"/>
<feature type="compositionally biased region" description="Polar residues" evidence="1">
    <location>
        <begin position="1554"/>
        <end position="1566"/>
    </location>
</feature>
<dbReference type="SMART" id="SM00717">
    <property type="entry name" value="SANT"/>
    <property type="match status" value="2"/>
</dbReference>
<feature type="compositionally biased region" description="Low complexity" evidence="1">
    <location>
        <begin position="1618"/>
        <end position="1629"/>
    </location>
</feature>
<feature type="region of interest" description="Disordered" evidence="1">
    <location>
        <begin position="1236"/>
        <end position="1300"/>
    </location>
</feature>
<dbReference type="InterPro" id="IPR051571">
    <property type="entry name" value="N-CoR_corepressor"/>
</dbReference>
<dbReference type="EMBL" id="UNSH01000050">
    <property type="protein sequence ID" value="SZF03341.1"/>
    <property type="molecule type" value="Genomic_DNA"/>
</dbReference>
<feature type="domain" description="SANT" evidence="3">
    <location>
        <begin position="826"/>
        <end position="877"/>
    </location>
</feature>
<feature type="compositionally biased region" description="Low complexity" evidence="1">
    <location>
        <begin position="1922"/>
        <end position="1946"/>
    </location>
</feature>
<dbReference type="CDD" id="cd00167">
    <property type="entry name" value="SANT"/>
    <property type="match status" value="2"/>
</dbReference>
<feature type="compositionally biased region" description="Polar residues" evidence="1">
    <location>
        <begin position="1356"/>
        <end position="1374"/>
    </location>
</feature>
<feature type="compositionally biased region" description="Low complexity" evidence="1">
    <location>
        <begin position="1334"/>
        <end position="1353"/>
    </location>
</feature>
<dbReference type="InterPro" id="IPR001005">
    <property type="entry name" value="SANT/Myb"/>
</dbReference>
<feature type="compositionally biased region" description="Polar residues" evidence="1">
    <location>
        <begin position="246"/>
        <end position="265"/>
    </location>
</feature>
<feature type="region of interest" description="Disordered" evidence="1">
    <location>
        <begin position="1"/>
        <end position="330"/>
    </location>
</feature>
<gene>
    <name evidence="5" type="ORF">BLGHR1_14133</name>
</gene>
<feature type="compositionally biased region" description="Low complexity" evidence="1">
    <location>
        <begin position="1763"/>
        <end position="1772"/>
    </location>
</feature>
<feature type="compositionally biased region" description="Low complexity" evidence="1">
    <location>
        <begin position="1980"/>
        <end position="2005"/>
    </location>
</feature>
<name>A0A383USN5_BLUHO</name>
<feature type="region of interest" description="Disordered" evidence="1">
    <location>
        <begin position="566"/>
        <end position="601"/>
    </location>
</feature>
<feature type="compositionally biased region" description="Polar residues" evidence="1">
    <location>
        <begin position="320"/>
        <end position="329"/>
    </location>
</feature>
<evidence type="ECO:0000256" key="1">
    <source>
        <dbReference type="SAM" id="MobiDB-lite"/>
    </source>
</evidence>